<protein>
    <submittedName>
        <fullName evidence="1">Histidine phosphatase family protein</fullName>
    </submittedName>
</protein>
<proteinExistence type="predicted"/>
<dbReference type="RefSeq" id="WP_160561310.1">
    <property type="nucleotide sequence ID" value="NZ_QZDT01000034.1"/>
</dbReference>
<comment type="caution">
    <text evidence="1">The sequence shown here is derived from an EMBL/GenBank/DDBJ whole genome shotgun (WGS) entry which is preliminary data.</text>
</comment>
<dbReference type="CDD" id="cd07067">
    <property type="entry name" value="HP_PGM_like"/>
    <property type="match status" value="1"/>
</dbReference>
<dbReference type="SMART" id="SM00855">
    <property type="entry name" value="PGAM"/>
    <property type="match status" value="1"/>
</dbReference>
<keyword evidence="2" id="KW-1185">Reference proteome</keyword>
<dbReference type="Gene3D" id="3.40.50.1240">
    <property type="entry name" value="Phosphoglycerate mutase-like"/>
    <property type="match status" value="1"/>
</dbReference>
<dbReference type="InterPro" id="IPR029033">
    <property type="entry name" value="His_PPase_superfam"/>
</dbReference>
<evidence type="ECO:0000313" key="1">
    <source>
        <dbReference type="EMBL" id="NBJ94270.1"/>
    </source>
</evidence>
<dbReference type="Pfam" id="PF00300">
    <property type="entry name" value="His_Phos_1"/>
    <property type="match status" value="1"/>
</dbReference>
<gene>
    <name evidence="1" type="ORF">D5281_17175</name>
</gene>
<dbReference type="EMBL" id="QZDT01000034">
    <property type="protein sequence ID" value="NBJ94270.1"/>
    <property type="molecule type" value="Genomic_DNA"/>
</dbReference>
<sequence>MKIIFVRHGEPDYTHDTLTEKGWREANLLAERISRWKVTAFYCSPLGRAKDTASCTLEKMNRKATTLDWMQEFAYVIDDPATGKHGVPWDFIPSYWTNDPLLLDPLQWVKSDVMKQNPQIAIKFSEVCNNFDHLLSSYGYIREKKYYKVLAAEGTEKRFSKATPLPDSPEYSKALEKDDKEPVIVIFCHLGITCVVLSHLLNIPFPLLVHGFFLPTTSITILSSEERWDDEVYFRVQSMGDVHHLLSKGEPISPAGSFANPFHQ</sequence>
<organism evidence="1 2">
    <name type="scientific">Parablautia muri</name>
    <dbReference type="NCBI Taxonomy" id="2320879"/>
    <lineage>
        <taxon>Bacteria</taxon>
        <taxon>Bacillati</taxon>
        <taxon>Bacillota</taxon>
        <taxon>Clostridia</taxon>
        <taxon>Lachnospirales</taxon>
        <taxon>Lachnospiraceae</taxon>
        <taxon>Parablautia</taxon>
    </lineage>
</organism>
<dbReference type="InterPro" id="IPR013078">
    <property type="entry name" value="His_Pase_superF_clade-1"/>
</dbReference>
<dbReference type="OrthoDB" id="9782128at2"/>
<evidence type="ECO:0000313" key="2">
    <source>
        <dbReference type="Proteomes" id="UP001154420"/>
    </source>
</evidence>
<dbReference type="SUPFAM" id="SSF53254">
    <property type="entry name" value="Phosphoglycerate mutase-like"/>
    <property type="match status" value="1"/>
</dbReference>
<dbReference type="Proteomes" id="UP001154420">
    <property type="component" value="Unassembled WGS sequence"/>
</dbReference>
<name>A0A9X5GTY3_9FIRM</name>
<accession>A0A9X5GTY3</accession>
<reference evidence="1" key="1">
    <citation type="submission" date="2018-09" db="EMBL/GenBank/DDBJ databases">
        <title>Murine metabolic-syndrome-specific gut microbial biobank.</title>
        <authorList>
            <person name="Liu C."/>
        </authorList>
    </citation>
    <scope>NUCLEOTIDE SEQUENCE</scope>
    <source>
        <strain evidence="1">D42-62</strain>
    </source>
</reference>
<dbReference type="AlphaFoldDB" id="A0A9X5GTY3"/>